<protein>
    <submittedName>
        <fullName evidence="2">Uncharacterized protein</fullName>
    </submittedName>
</protein>
<evidence type="ECO:0000313" key="2">
    <source>
        <dbReference type="EMBL" id="NMM43594.1"/>
    </source>
</evidence>
<dbReference type="EMBL" id="JABBNT010000001">
    <property type="protein sequence ID" value="NMM43594.1"/>
    <property type="molecule type" value="Genomic_DNA"/>
</dbReference>
<organism evidence="2 3">
    <name type="scientific">Pacificispira spongiicola</name>
    <dbReference type="NCBI Taxonomy" id="2729598"/>
    <lineage>
        <taxon>Bacteria</taxon>
        <taxon>Pseudomonadati</taxon>
        <taxon>Pseudomonadota</taxon>
        <taxon>Alphaproteobacteria</taxon>
        <taxon>Rhodospirillales</taxon>
        <taxon>Rhodospirillaceae</taxon>
        <taxon>Pacificispira</taxon>
    </lineage>
</organism>
<keyword evidence="3" id="KW-1185">Reference proteome</keyword>
<evidence type="ECO:0000313" key="3">
    <source>
        <dbReference type="Proteomes" id="UP000539372"/>
    </source>
</evidence>
<feature type="chain" id="PRO_5031274026" evidence="1">
    <location>
        <begin position="24"/>
        <end position="100"/>
    </location>
</feature>
<feature type="signal peptide" evidence="1">
    <location>
        <begin position="1"/>
        <end position="23"/>
    </location>
</feature>
<accession>A0A7Y0DXT7</accession>
<gene>
    <name evidence="2" type="ORF">HH303_03835</name>
</gene>
<proteinExistence type="predicted"/>
<dbReference type="RefSeq" id="WP_169623860.1">
    <property type="nucleotide sequence ID" value="NZ_JABBNT010000001.1"/>
</dbReference>
<dbReference type="Proteomes" id="UP000539372">
    <property type="component" value="Unassembled WGS sequence"/>
</dbReference>
<keyword evidence="1" id="KW-0732">Signal</keyword>
<comment type="caution">
    <text evidence="2">The sequence shown here is derived from an EMBL/GenBank/DDBJ whole genome shotgun (WGS) entry which is preliminary data.</text>
</comment>
<dbReference type="AlphaFoldDB" id="A0A7Y0DXT7"/>
<evidence type="ECO:0000256" key="1">
    <source>
        <dbReference type="SAM" id="SignalP"/>
    </source>
</evidence>
<reference evidence="2 3" key="1">
    <citation type="submission" date="2020-04" db="EMBL/GenBank/DDBJ databases">
        <title>Rhodospirillaceae bacterium KN72 isolated from deep sea.</title>
        <authorList>
            <person name="Zhang D.-C."/>
        </authorList>
    </citation>
    <scope>NUCLEOTIDE SEQUENCE [LARGE SCALE GENOMIC DNA]</scope>
    <source>
        <strain evidence="2 3">KN72</strain>
    </source>
</reference>
<sequence length="100" mass="10830">MRKIFSKLAVIAATITLSSLSFAKGVVAQNLENNQNQMKEIVEDFLNVPSDGALKDLADQQGENTKTGTVVALQPGDVGKQRTIESELMILETLSRKPGE</sequence>
<name>A0A7Y0DXT7_9PROT</name>